<keyword evidence="3" id="KW-0614">Plasmid</keyword>
<evidence type="ECO:0000313" key="4">
    <source>
        <dbReference type="Proteomes" id="UP000001600"/>
    </source>
</evidence>
<dbReference type="Pfam" id="PF01266">
    <property type="entry name" value="DAO"/>
    <property type="match status" value="1"/>
</dbReference>
<evidence type="ECO:0000256" key="1">
    <source>
        <dbReference type="ARBA" id="ARBA00023002"/>
    </source>
</evidence>
<name>B9JPY7_RHIR8</name>
<sequence>MEPEQTGKEIRLKTDIVIIGGGAIGAAVAYFLKRTDASISVTVIERDPTYNLASTPRASGGVRRLFSLPENIALSNYSIPFFDDFAETMAVDGVPADIGLKKNGYLFIVPPSSRDMLKQNFEIETSMGCNVVWLEPDEIKHKFPSMNVSDLGSAVYSPDDGWLDPHSVLMGFRKKARSLGADFIAEEVMGFERTATHVAKVKLKSGAEIKADHFVNAAGAWAKDICTMLGFKVPIEPLRRFEHYFETEEPIEPLPYLKDPERLAFRPEGKGYSGGVPTLAEPRGYNFEVDHDYFENVVWPALAHRFPQFEKTKCKNTLPGLYDQNDFDGNVIIGPGADGLANFHMLAGFSGHGLMHAPGCGLAMTELLLKGRYETIDLSRLGWQRLLDDKPLPERGII</sequence>
<organism evidence="3 4">
    <name type="scientific">Rhizobium rhizogenes (strain K84 / ATCC BAA-868)</name>
    <name type="common">Agrobacterium radiobacter</name>
    <dbReference type="NCBI Taxonomy" id="311403"/>
    <lineage>
        <taxon>Bacteria</taxon>
        <taxon>Pseudomonadati</taxon>
        <taxon>Pseudomonadota</taxon>
        <taxon>Alphaproteobacteria</taxon>
        <taxon>Hyphomicrobiales</taxon>
        <taxon>Rhizobiaceae</taxon>
        <taxon>Rhizobium/Agrobacterium group</taxon>
        <taxon>Rhizobium</taxon>
    </lineage>
</organism>
<dbReference type="GO" id="GO:0032981">
    <property type="term" value="P:mitochondrial respiratory chain complex I assembly"/>
    <property type="evidence" value="ECO:0007669"/>
    <property type="project" value="TreeGrafter"/>
</dbReference>
<dbReference type="KEGG" id="ara:Arad_12158"/>
<evidence type="ECO:0000259" key="2">
    <source>
        <dbReference type="Pfam" id="PF01266"/>
    </source>
</evidence>
<dbReference type="GO" id="GO:0005737">
    <property type="term" value="C:cytoplasm"/>
    <property type="evidence" value="ECO:0007669"/>
    <property type="project" value="TreeGrafter"/>
</dbReference>
<dbReference type="HOGENOM" id="CLU_007884_4_4_5"/>
<dbReference type="Proteomes" id="UP000001600">
    <property type="component" value="Plasmid pAtK84c"/>
</dbReference>
<keyword evidence="1" id="KW-0560">Oxidoreductase</keyword>
<dbReference type="PANTHER" id="PTHR13847:SF287">
    <property type="entry name" value="FAD-DEPENDENT OXIDOREDUCTASE DOMAIN-CONTAINING PROTEIN 1"/>
    <property type="match status" value="1"/>
</dbReference>
<protein>
    <submittedName>
        <fullName evidence="3">FAD dependent oxidoreductase</fullName>
    </submittedName>
</protein>
<gene>
    <name evidence="3" type="ordered locus">Arad_12158</name>
</gene>
<evidence type="ECO:0000313" key="3">
    <source>
        <dbReference type="EMBL" id="ACM31206.1"/>
    </source>
</evidence>
<dbReference type="EMBL" id="CP000631">
    <property type="protein sequence ID" value="ACM31206.1"/>
    <property type="molecule type" value="Genomic_DNA"/>
</dbReference>
<feature type="domain" description="FAD dependent oxidoreductase" evidence="2">
    <location>
        <begin position="15"/>
        <end position="367"/>
    </location>
</feature>
<reference evidence="3 4" key="1">
    <citation type="journal article" date="2009" name="J. Bacteriol.">
        <title>Genome sequences of three Agrobacterium biovars help elucidate the evolution of multichromosome genomes in bacteria.</title>
        <authorList>
            <person name="Slater S.C."/>
            <person name="Goldman B.S."/>
            <person name="Goodner B."/>
            <person name="Setubal J.C."/>
            <person name="Farrand S.K."/>
            <person name="Nester E.W."/>
            <person name="Burr T.J."/>
            <person name="Banta L."/>
            <person name="Dickerman A.W."/>
            <person name="Paulsen I."/>
            <person name="Otten L."/>
            <person name="Suen G."/>
            <person name="Welch R."/>
            <person name="Almeida N.F."/>
            <person name="Arnold F."/>
            <person name="Burton O.T."/>
            <person name="Du Z."/>
            <person name="Ewing A."/>
            <person name="Godsy E."/>
            <person name="Heisel S."/>
            <person name="Houmiel K.L."/>
            <person name="Jhaveri J."/>
            <person name="Lu J."/>
            <person name="Miller N.M."/>
            <person name="Norton S."/>
            <person name="Chen Q."/>
            <person name="Phoolcharoen W."/>
            <person name="Ohlin V."/>
            <person name="Ondrusek D."/>
            <person name="Pride N."/>
            <person name="Stricklin S.L."/>
            <person name="Sun J."/>
            <person name="Wheeler C."/>
            <person name="Wilson L."/>
            <person name="Zhu H."/>
            <person name="Wood D.W."/>
        </authorList>
    </citation>
    <scope>NUCLEOTIDE SEQUENCE [LARGE SCALE GENOMIC DNA]</scope>
    <source>
        <strain evidence="4">K84 / ATCC BAA-868</strain>
        <plasmid evidence="3 4">pAtK84c</plasmid>
    </source>
</reference>
<geneLocation type="plasmid" evidence="3 4">
    <name>pAtK84c</name>
</geneLocation>
<dbReference type="Gene3D" id="3.50.50.60">
    <property type="entry name" value="FAD/NAD(P)-binding domain"/>
    <property type="match status" value="1"/>
</dbReference>
<dbReference type="PANTHER" id="PTHR13847">
    <property type="entry name" value="SARCOSINE DEHYDROGENASE-RELATED"/>
    <property type="match status" value="1"/>
</dbReference>
<proteinExistence type="predicted"/>
<dbReference type="InterPro" id="IPR036188">
    <property type="entry name" value="FAD/NAD-bd_sf"/>
</dbReference>
<dbReference type="GO" id="GO:0016491">
    <property type="term" value="F:oxidoreductase activity"/>
    <property type="evidence" value="ECO:0007669"/>
    <property type="project" value="UniProtKB-KW"/>
</dbReference>
<dbReference type="Gene3D" id="3.30.9.10">
    <property type="entry name" value="D-Amino Acid Oxidase, subunit A, domain 2"/>
    <property type="match status" value="1"/>
</dbReference>
<dbReference type="SUPFAM" id="SSF51905">
    <property type="entry name" value="FAD/NAD(P)-binding domain"/>
    <property type="match status" value="1"/>
</dbReference>
<dbReference type="InterPro" id="IPR006076">
    <property type="entry name" value="FAD-dep_OxRdtase"/>
</dbReference>
<accession>B9JPY7</accession>
<dbReference type="AlphaFoldDB" id="B9JPY7"/>
<dbReference type="RefSeq" id="WP_012653202.1">
    <property type="nucleotide sequence ID" value="NC_011987.1"/>
</dbReference>